<name>A0ABD4SU20_9NEIS</name>
<gene>
    <name evidence="1" type="ORF">LH440_12660</name>
</gene>
<comment type="caution">
    <text evidence="1">The sequence shown here is derived from an EMBL/GenBank/DDBJ whole genome shotgun (WGS) entry which is preliminary data.</text>
</comment>
<accession>A0ABD4SU20</accession>
<reference evidence="1 2" key="1">
    <citation type="submission" date="2021-10" db="EMBL/GenBank/DDBJ databases">
        <title>Whole-genome sequencing analysis of Laribacter hongkongensis: virulence gene profiles, carbohydrate-active enzyme prediction, and antimicrobial resistance characterization.</title>
        <authorList>
            <person name="Yuan P."/>
            <person name="Zhan Y."/>
            <person name="Chen D."/>
        </authorList>
    </citation>
    <scope>NUCLEOTIDE SEQUENCE [LARGE SCALE GENOMIC DNA]</scope>
    <source>
        <strain evidence="1 2">W67</strain>
    </source>
</reference>
<sequence length="115" mass="13081">MSELNDFDKKSEAWDKRDLGADRDHAIPASPEVSTQIDDALELQAISIRLPKSLIEDLKALAHLNGTRYQPLIREVLIRFAECEKKDLAVRLAKNNAQCIIDEEEPDLEPQRRCA</sequence>
<proteinExistence type="predicted"/>
<evidence type="ECO:0000313" key="2">
    <source>
        <dbReference type="Proteomes" id="UP001200247"/>
    </source>
</evidence>
<dbReference type="RefSeq" id="WP_239894315.1">
    <property type="nucleotide sequence ID" value="NZ_JAJAXM010000025.1"/>
</dbReference>
<organism evidence="1 2">
    <name type="scientific">Laribacter hongkongensis</name>
    <dbReference type="NCBI Taxonomy" id="168471"/>
    <lineage>
        <taxon>Bacteria</taxon>
        <taxon>Pseudomonadati</taxon>
        <taxon>Pseudomonadota</taxon>
        <taxon>Betaproteobacteria</taxon>
        <taxon>Neisseriales</taxon>
        <taxon>Aquaspirillaceae</taxon>
        <taxon>Laribacter</taxon>
    </lineage>
</organism>
<dbReference type="AlphaFoldDB" id="A0ABD4SU20"/>
<evidence type="ECO:0000313" key="1">
    <source>
        <dbReference type="EMBL" id="MCG9026738.1"/>
    </source>
</evidence>
<dbReference type="EMBL" id="JAJAXM010000025">
    <property type="protein sequence ID" value="MCG9026738.1"/>
    <property type="molecule type" value="Genomic_DNA"/>
</dbReference>
<dbReference type="Proteomes" id="UP001200247">
    <property type="component" value="Unassembled WGS sequence"/>
</dbReference>
<protein>
    <submittedName>
        <fullName evidence="1">BrnA antitoxin family protein</fullName>
    </submittedName>
</protein>